<feature type="compositionally biased region" description="Low complexity" evidence="1">
    <location>
        <begin position="191"/>
        <end position="201"/>
    </location>
</feature>
<name>A0A421G6Y4_9STRA</name>
<feature type="compositionally biased region" description="Polar residues" evidence="1">
    <location>
        <begin position="276"/>
        <end position="285"/>
    </location>
</feature>
<dbReference type="AlphaFoldDB" id="A0A421G6Y4"/>
<sequence length="291" mass="32210">MATVSSTAAASIAIPNDVSAFAANVSPRGVDLEERLELSLDALIKERKKENKQLKKEEVKKLKQKPQTDKRKPIQQQRKQKQKQKQKQQAADVKAKQATKRKALVNKNRGLQVAPAATKGKTQQQPKTKTSIAATTAKLRRQMRADKLTQSSRHLVVGPKVVKQNDAGQQARKKNLPQQPRKVVSPVRIVQQNRANQPQQQTKSVKTPGRQVTHFNNKKTKLSITIAGSGSKKSQKKQQKAANKVLLPGKVSQAFGKQTSAAKKTVKQSKSRKLTAGSTTHVRQASQRKKN</sequence>
<feature type="compositionally biased region" description="Low complexity" evidence="1">
    <location>
        <begin position="118"/>
        <end position="137"/>
    </location>
</feature>
<dbReference type="EMBL" id="MBAD02000500">
    <property type="protein sequence ID" value="RLN66734.1"/>
    <property type="molecule type" value="Genomic_DNA"/>
</dbReference>
<proteinExistence type="predicted"/>
<accession>A0A421G6Y4</accession>
<reference evidence="2 3" key="1">
    <citation type="submission" date="2018-07" db="EMBL/GenBank/DDBJ databases">
        <title>Genome sequencing of oomycete isolates from Chile give support for New Zealand origin for Phytophthora kernoviae and make available the first Nothophytophthora sp. genome.</title>
        <authorList>
            <person name="Studholme D.J."/>
            <person name="Sanfuentes E."/>
            <person name="Panda P."/>
            <person name="Hill R."/>
            <person name="Sambles C."/>
            <person name="Grant M."/>
            <person name="Williams N.M."/>
            <person name="Mcdougal R.L."/>
        </authorList>
    </citation>
    <scope>NUCLEOTIDE SEQUENCE [LARGE SCALE GENOMIC DNA]</scope>
    <source>
        <strain evidence="2">Chile7</strain>
    </source>
</reference>
<organism evidence="2 3">
    <name type="scientific">Phytophthora kernoviae</name>
    <dbReference type="NCBI Taxonomy" id="325452"/>
    <lineage>
        <taxon>Eukaryota</taxon>
        <taxon>Sar</taxon>
        <taxon>Stramenopiles</taxon>
        <taxon>Oomycota</taxon>
        <taxon>Peronosporomycetes</taxon>
        <taxon>Peronosporales</taxon>
        <taxon>Peronosporaceae</taxon>
        <taxon>Phytophthora</taxon>
    </lineage>
</organism>
<dbReference type="Proteomes" id="UP000284657">
    <property type="component" value="Unassembled WGS sequence"/>
</dbReference>
<feature type="compositionally biased region" description="Basic residues" evidence="1">
    <location>
        <begin position="264"/>
        <end position="273"/>
    </location>
</feature>
<evidence type="ECO:0000313" key="3">
    <source>
        <dbReference type="Proteomes" id="UP000284657"/>
    </source>
</evidence>
<feature type="compositionally biased region" description="Basic and acidic residues" evidence="1">
    <location>
        <begin position="48"/>
        <end position="72"/>
    </location>
</feature>
<evidence type="ECO:0000313" key="2">
    <source>
        <dbReference type="EMBL" id="RLN66734.1"/>
    </source>
</evidence>
<comment type="caution">
    <text evidence="2">The sequence shown here is derived from an EMBL/GenBank/DDBJ whole genome shotgun (WGS) entry which is preliminary data.</text>
</comment>
<gene>
    <name evidence="2" type="ORF">BBJ29_000048</name>
</gene>
<feature type="region of interest" description="Disordered" evidence="1">
    <location>
        <begin position="48"/>
        <end position="291"/>
    </location>
</feature>
<evidence type="ECO:0000256" key="1">
    <source>
        <dbReference type="SAM" id="MobiDB-lite"/>
    </source>
</evidence>
<protein>
    <submittedName>
        <fullName evidence="2">Uncharacterized protein</fullName>
    </submittedName>
</protein>